<dbReference type="Gene3D" id="1.10.287.70">
    <property type="match status" value="1"/>
</dbReference>
<keyword evidence="7 12" id="KW-1133">Transmembrane helix</keyword>
<proteinExistence type="inferred from homology"/>
<protein>
    <submittedName>
        <fullName evidence="16">ATP-sensitive inward rectifier potassium channel 12-like</fullName>
    </submittedName>
</protein>
<gene>
    <name evidence="16" type="primary">LOC113510253</name>
</gene>
<dbReference type="SUPFAM" id="SSF81324">
    <property type="entry name" value="Voltage-gated potassium channels"/>
    <property type="match status" value="1"/>
</dbReference>
<evidence type="ECO:0000256" key="7">
    <source>
        <dbReference type="ARBA" id="ARBA00022989"/>
    </source>
</evidence>
<evidence type="ECO:0000256" key="6">
    <source>
        <dbReference type="ARBA" id="ARBA00022958"/>
    </source>
</evidence>
<feature type="transmembrane region" description="Helical" evidence="12">
    <location>
        <begin position="167"/>
        <end position="191"/>
    </location>
</feature>
<sequence>MKCKSEDIYDRSGPLATVKTTIVMPGVYYSRNNTSRLFKSRQNYRYKFDRVVQRNGDINVEKFNNPNFNIFSHWFVTLVEARWRWALFNFFVAFIIDWLFFSFIYWAIAYTHGDLYEDHLPQNQNGSKWTPCIKNIYGFTSTFLFSIEVHTTVAYGKRAITVQCPDAIFAMCIQCIFSSIFQSFMIGILFAKLTRPKGRTQTILFSKNAIITMRNGKLCLIFRVGDMRKSRILNIRASMFIVQMDIGSEFLDDVDQIEMKAELDGCESSFFLWPVSVVHIIDETSPLYKISAADLFCGRLEILVVFEGIIESTGQPVQARSSYTENDIIWGHRFVPLMKYDSVNEIFDVDFSKLNVTEQIDTPLCSSHEYKFIVTSIKHTVSVCDNSNIPTMR</sequence>
<comment type="similarity">
    <text evidence="11">Belongs to the inward rectifier-type potassium channel (TC 1.A.2.1) family.</text>
</comment>
<dbReference type="GeneID" id="113510253"/>
<keyword evidence="15" id="KW-1185">Reference proteome</keyword>
<keyword evidence="5 11" id="KW-0851">Voltage-gated channel</keyword>
<dbReference type="Pfam" id="PF01007">
    <property type="entry name" value="IRK"/>
    <property type="match status" value="1"/>
</dbReference>
<dbReference type="Gene3D" id="2.60.40.1400">
    <property type="entry name" value="G protein-activated inward rectifier potassium channel 1"/>
    <property type="match status" value="1"/>
</dbReference>
<comment type="subcellular location">
    <subcellularLocation>
        <location evidence="1 11">Membrane</location>
        <topology evidence="1 11">Multi-pass membrane protein</topology>
    </subcellularLocation>
</comment>
<evidence type="ECO:0000256" key="4">
    <source>
        <dbReference type="ARBA" id="ARBA00022692"/>
    </source>
</evidence>
<evidence type="ECO:0000256" key="2">
    <source>
        <dbReference type="ARBA" id="ARBA00022448"/>
    </source>
</evidence>
<dbReference type="SUPFAM" id="SSF81296">
    <property type="entry name" value="E set domains"/>
    <property type="match status" value="1"/>
</dbReference>
<dbReference type="PRINTS" id="PR01320">
    <property type="entry name" value="KIRCHANNEL"/>
</dbReference>
<reference evidence="16" key="1">
    <citation type="submission" date="2025-08" db="UniProtKB">
        <authorList>
            <consortium name="RefSeq"/>
        </authorList>
    </citation>
    <scope>IDENTIFICATION</scope>
    <source>
        <tissue evidence="16">Whole larvae</tissue>
    </source>
</reference>
<keyword evidence="9 12" id="KW-0472">Membrane</keyword>
<evidence type="ECO:0000256" key="11">
    <source>
        <dbReference type="RuleBase" id="RU003822"/>
    </source>
</evidence>
<keyword evidence="3 11" id="KW-0633">Potassium transport</keyword>
<dbReference type="RefSeq" id="XP_052756625.1">
    <property type="nucleotide sequence ID" value="XM_052900665.1"/>
</dbReference>
<evidence type="ECO:0000256" key="8">
    <source>
        <dbReference type="ARBA" id="ARBA00023065"/>
    </source>
</evidence>
<evidence type="ECO:0000256" key="5">
    <source>
        <dbReference type="ARBA" id="ARBA00022882"/>
    </source>
</evidence>
<evidence type="ECO:0000313" key="15">
    <source>
        <dbReference type="Proteomes" id="UP001652740"/>
    </source>
</evidence>
<keyword evidence="8 11" id="KW-0406">Ion transport</keyword>
<dbReference type="PANTHER" id="PTHR11767:SF102">
    <property type="entry name" value="INWARDLY RECTIFYING POTASSIUM CHANNEL 1, ISOFORM F"/>
    <property type="match status" value="1"/>
</dbReference>
<keyword evidence="2 11" id="KW-0813">Transport</keyword>
<feature type="transmembrane region" description="Helical" evidence="12">
    <location>
        <begin position="87"/>
        <end position="108"/>
    </location>
</feature>
<evidence type="ECO:0000256" key="3">
    <source>
        <dbReference type="ARBA" id="ARBA00022538"/>
    </source>
</evidence>
<evidence type="ECO:0000256" key="9">
    <source>
        <dbReference type="ARBA" id="ARBA00023136"/>
    </source>
</evidence>
<dbReference type="InterPro" id="IPR016449">
    <property type="entry name" value="K_chnl_inward-rec_Kir"/>
</dbReference>
<keyword evidence="10 11" id="KW-0407">Ion channel</keyword>
<dbReference type="InterPro" id="IPR013518">
    <property type="entry name" value="K_chnl_inward-rec_Kir_cyto"/>
</dbReference>
<dbReference type="PANTHER" id="PTHR11767">
    <property type="entry name" value="INWARD RECTIFIER POTASSIUM CHANNEL"/>
    <property type="match status" value="1"/>
</dbReference>
<organism evidence="15 16">
    <name type="scientific">Galleria mellonella</name>
    <name type="common">Greater wax moth</name>
    <dbReference type="NCBI Taxonomy" id="7137"/>
    <lineage>
        <taxon>Eukaryota</taxon>
        <taxon>Metazoa</taxon>
        <taxon>Ecdysozoa</taxon>
        <taxon>Arthropoda</taxon>
        <taxon>Hexapoda</taxon>
        <taxon>Insecta</taxon>
        <taxon>Pterygota</taxon>
        <taxon>Neoptera</taxon>
        <taxon>Endopterygota</taxon>
        <taxon>Lepidoptera</taxon>
        <taxon>Glossata</taxon>
        <taxon>Ditrysia</taxon>
        <taxon>Pyraloidea</taxon>
        <taxon>Pyralidae</taxon>
        <taxon>Galleriinae</taxon>
        <taxon>Galleria</taxon>
    </lineage>
</organism>
<evidence type="ECO:0000256" key="12">
    <source>
        <dbReference type="SAM" id="Phobius"/>
    </source>
</evidence>
<evidence type="ECO:0000256" key="1">
    <source>
        <dbReference type="ARBA" id="ARBA00004141"/>
    </source>
</evidence>
<name>A0ABM3MZJ3_GALME</name>
<keyword evidence="6 11" id="KW-0630">Potassium</keyword>
<dbReference type="InterPro" id="IPR041647">
    <property type="entry name" value="IRK_C"/>
</dbReference>
<evidence type="ECO:0000259" key="13">
    <source>
        <dbReference type="Pfam" id="PF01007"/>
    </source>
</evidence>
<feature type="domain" description="Inward rectifier potassium channel C-terminal" evidence="14">
    <location>
        <begin position="203"/>
        <end position="370"/>
    </location>
</feature>
<dbReference type="InterPro" id="IPR040445">
    <property type="entry name" value="Kir_TM"/>
</dbReference>
<evidence type="ECO:0000313" key="16">
    <source>
        <dbReference type="RefSeq" id="XP_052756625.1"/>
    </source>
</evidence>
<keyword evidence="4 11" id="KW-0812">Transmembrane</keyword>
<feature type="domain" description="Potassium channel inwardly rectifying transmembrane" evidence="13">
    <location>
        <begin position="52"/>
        <end position="196"/>
    </location>
</feature>
<evidence type="ECO:0000256" key="10">
    <source>
        <dbReference type="ARBA" id="ARBA00023303"/>
    </source>
</evidence>
<evidence type="ECO:0000259" key="14">
    <source>
        <dbReference type="Pfam" id="PF17655"/>
    </source>
</evidence>
<dbReference type="Proteomes" id="UP001652740">
    <property type="component" value="Unplaced"/>
</dbReference>
<dbReference type="PIRSF" id="PIRSF005465">
    <property type="entry name" value="GIRK_kir"/>
    <property type="match status" value="1"/>
</dbReference>
<accession>A0ABM3MZJ3</accession>
<dbReference type="InterPro" id="IPR014756">
    <property type="entry name" value="Ig_E-set"/>
</dbReference>
<dbReference type="Pfam" id="PF17655">
    <property type="entry name" value="IRK_C"/>
    <property type="match status" value="1"/>
</dbReference>